<dbReference type="InterPro" id="IPR009057">
    <property type="entry name" value="Homeodomain-like_sf"/>
</dbReference>
<evidence type="ECO:0000259" key="6">
    <source>
        <dbReference type="PROSITE" id="PS50045"/>
    </source>
</evidence>
<keyword evidence="2" id="KW-0067">ATP-binding</keyword>
<dbReference type="InterPro" id="IPR027417">
    <property type="entry name" value="P-loop_NTPase"/>
</dbReference>
<reference evidence="7 8" key="1">
    <citation type="submission" date="2020-07" db="EMBL/GenBank/DDBJ databases">
        <title>Halieaceae bacterium, F7430, whole genome shotgun sequencing project.</title>
        <authorList>
            <person name="Jiang S."/>
            <person name="Liu Z.W."/>
            <person name="Du Z.J."/>
        </authorList>
    </citation>
    <scope>NUCLEOTIDE SEQUENCE [LARGE SCALE GENOMIC DNA]</scope>
    <source>
        <strain evidence="7 8">F7430</strain>
    </source>
</reference>
<keyword evidence="5" id="KW-0804">Transcription</keyword>
<dbReference type="Gene3D" id="3.40.50.300">
    <property type="entry name" value="P-loop containing nucleotide triphosphate hydrolases"/>
    <property type="match status" value="1"/>
</dbReference>
<accession>A0A7W2TVY3</accession>
<feature type="domain" description="Sigma-54 factor interaction" evidence="6">
    <location>
        <begin position="160"/>
        <end position="397"/>
    </location>
</feature>
<dbReference type="GO" id="GO:0005524">
    <property type="term" value="F:ATP binding"/>
    <property type="evidence" value="ECO:0007669"/>
    <property type="project" value="UniProtKB-KW"/>
</dbReference>
<evidence type="ECO:0000313" key="8">
    <source>
        <dbReference type="Proteomes" id="UP000539350"/>
    </source>
</evidence>
<keyword evidence="1" id="KW-0547">Nucleotide-binding</keyword>
<evidence type="ECO:0000256" key="2">
    <source>
        <dbReference type="ARBA" id="ARBA00022840"/>
    </source>
</evidence>
<dbReference type="PROSITE" id="PS50045">
    <property type="entry name" value="SIGMA54_INTERACT_4"/>
    <property type="match status" value="1"/>
</dbReference>
<dbReference type="GO" id="GO:0006355">
    <property type="term" value="P:regulation of DNA-templated transcription"/>
    <property type="evidence" value="ECO:0007669"/>
    <property type="project" value="InterPro"/>
</dbReference>
<dbReference type="InterPro" id="IPR002078">
    <property type="entry name" value="Sigma_54_int"/>
</dbReference>
<dbReference type="InterPro" id="IPR025944">
    <property type="entry name" value="Sigma_54_int_dom_CS"/>
</dbReference>
<dbReference type="Gene3D" id="1.10.8.60">
    <property type="match status" value="1"/>
</dbReference>
<evidence type="ECO:0000256" key="3">
    <source>
        <dbReference type="ARBA" id="ARBA00023015"/>
    </source>
</evidence>
<dbReference type="SUPFAM" id="SSF52540">
    <property type="entry name" value="P-loop containing nucleoside triphosphate hydrolases"/>
    <property type="match status" value="1"/>
</dbReference>
<dbReference type="SMART" id="SM00382">
    <property type="entry name" value="AAA"/>
    <property type="match status" value="1"/>
</dbReference>
<evidence type="ECO:0000313" key="7">
    <source>
        <dbReference type="EMBL" id="MBA6412930.1"/>
    </source>
</evidence>
<sequence length="518" mass="56450">MVPSTRKDATLPSVVAKLGAEHATTALSLTLLFHPDPERIGASWEQRVSATKKVLELGRHQPEFCLQPEGQLLAGLEDRHISRQALRLEFSAKGLLLHKYPAACRCKLQGEDISEDIKLDAEQLQRGLSLQLGHSVVLWLRLGPARAMPPPDAALGQLALRGRSVCLQRLRQQIARAAMTDLDVLVQGETGTGKELAAVALHQSSHRSGGPFVPINMAAIPESLASALLFGSAQGAYTGAAKATKGYFQQAHRGTLFLDEVGDTPVDIQPLLLRALQQRQVQVVGGAVESVDLRVIAATDAQLDGEGCNFSAALRHRLGSIEIRVPALREHPEDIGELLLHFLREAAAMMDCERLLPSADDDEIRSALWAEVFALFARYSWPGNVRELANAARQLLVASEREVQVPAHLLQRMQQDSSAEPSHGSLRPMAQVDAEQFRAAFVSHDYEVAATARALGVSRQSIYRRLEEIPDLRLASEVSDSELQQALAAADGDTREAARALSVSYKGLRVRLRSGTRL</sequence>
<dbReference type="GO" id="GO:0003677">
    <property type="term" value="F:DNA binding"/>
    <property type="evidence" value="ECO:0007669"/>
    <property type="project" value="UniProtKB-KW"/>
</dbReference>
<dbReference type="CDD" id="cd00009">
    <property type="entry name" value="AAA"/>
    <property type="match status" value="1"/>
</dbReference>
<comment type="caution">
    <text evidence="7">The sequence shown here is derived from an EMBL/GenBank/DDBJ whole genome shotgun (WGS) entry which is preliminary data.</text>
</comment>
<evidence type="ECO:0000256" key="5">
    <source>
        <dbReference type="ARBA" id="ARBA00023163"/>
    </source>
</evidence>
<evidence type="ECO:0000256" key="1">
    <source>
        <dbReference type="ARBA" id="ARBA00022741"/>
    </source>
</evidence>
<proteinExistence type="predicted"/>
<dbReference type="PROSITE" id="PS00688">
    <property type="entry name" value="SIGMA54_INTERACT_3"/>
    <property type="match status" value="1"/>
</dbReference>
<organism evidence="7 8">
    <name type="scientific">Sediminihaliea albiluteola</name>
    <dbReference type="NCBI Taxonomy" id="2758564"/>
    <lineage>
        <taxon>Bacteria</taxon>
        <taxon>Pseudomonadati</taxon>
        <taxon>Pseudomonadota</taxon>
        <taxon>Gammaproteobacteria</taxon>
        <taxon>Cellvibrionales</taxon>
        <taxon>Halieaceae</taxon>
        <taxon>Sediminihaliea</taxon>
    </lineage>
</organism>
<dbReference type="AlphaFoldDB" id="A0A7W2TVY3"/>
<dbReference type="PANTHER" id="PTHR32071">
    <property type="entry name" value="TRANSCRIPTIONAL REGULATORY PROTEIN"/>
    <property type="match status" value="1"/>
</dbReference>
<keyword evidence="8" id="KW-1185">Reference proteome</keyword>
<keyword evidence="4" id="KW-0238">DNA-binding</keyword>
<gene>
    <name evidence="7" type="ORF">H2508_07380</name>
</gene>
<dbReference type="Pfam" id="PF00158">
    <property type="entry name" value="Sigma54_activat"/>
    <property type="match status" value="1"/>
</dbReference>
<dbReference type="PANTHER" id="PTHR32071:SF117">
    <property type="entry name" value="PTS-DEPENDENT DIHYDROXYACETONE KINASE OPERON REGULATORY PROTEIN-RELATED"/>
    <property type="match status" value="1"/>
</dbReference>
<keyword evidence="3" id="KW-0805">Transcription regulation</keyword>
<name>A0A7W2TVY3_9GAMM</name>
<dbReference type="SUPFAM" id="SSF46689">
    <property type="entry name" value="Homeodomain-like"/>
    <property type="match status" value="1"/>
</dbReference>
<dbReference type="Pfam" id="PF25601">
    <property type="entry name" value="AAA_lid_14"/>
    <property type="match status" value="1"/>
</dbReference>
<protein>
    <submittedName>
        <fullName evidence="7">Sigma-54-dependent Fis family transcriptional regulator</fullName>
    </submittedName>
</protein>
<dbReference type="Gene3D" id="1.10.10.60">
    <property type="entry name" value="Homeodomain-like"/>
    <property type="match status" value="1"/>
</dbReference>
<evidence type="ECO:0000256" key="4">
    <source>
        <dbReference type="ARBA" id="ARBA00023125"/>
    </source>
</evidence>
<dbReference type="InterPro" id="IPR058031">
    <property type="entry name" value="AAA_lid_NorR"/>
</dbReference>
<dbReference type="Proteomes" id="UP000539350">
    <property type="component" value="Unassembled WGS sequence"/>
</dbReference>
<dbReference type="RefSeq" id="WP_182171223.1">
    <property type="nucleotide sequence ID" value="NZ_JACFXU010000014.1"/>
</dbReference>
<dbReference type="EMBL" id="JACFXU010000014">
    <property type="protein sequence ID" value="MBA6412930.1"/>
    <property type="molecule type" value="Genomic_DNA"/>
</dbReference>
<dbReference type="InterPro" id="IPR003593">
    <property type="entry name" value="AAA+_ATPase"/>
</dbReference>